<organism evidence="2 4">
    <name type="scientific">Labrys neptuniae</name>
    <dbReference type="NCBI Taxonomy" id="376174"/>
    <lineage>
        <taxon>Bacteria</taxon>
        <taxon>Pseudomonadati</taxon>
        <taxon>Pseudomonadota</taxon>
        <taxon>Alphaproteobacteria</taxon>
        <taxon>Hyphomicrobiales</taxon>
        <taxon>Xanthobacteraceae</taxon>
        <taxon>Labrys</taxon>
    </lineage>
</organism>
<sequence>MTSSMFTQPINIDGITIGDANEAADYLLNNWPADSGERYDFAKRVCLEAIEGKRDPEDARAAFLLAAEEAGVILT</sequence>
<dbReference type="EMBL" id="JBFNQD010000011">
    <property type="protein sequence ID" value="MEW9308998.1"/>
    <property type="molecule type" value="Genomic_DNA"/>
</dbReference>
<protein>
    <submittedName>
        <fullName evidence="2">DUF982 domain-containing protein</fullName>
    </submittedName>
</protein>
<gene>
    <name evidence="1" type="ORF">ABXS05_25845</name>
    <name evidence="2" type="ORF">ACETRX_32090</name>
</gene>
<keyword evidence="3" id="KW-1185">Reference proteome</keyword>
<evidence type="ECO:0000313" key="2">
    <source>
        <dbReference type="EMBL" id="MFC2254301.1"/>
    </source>
</evidence>
<dbReference type="InterPro" id="IPR010385">
    <property type="entry name" value="DUF982"/>
</dbReference>
<proteinExistence type="predicted"/>
<dbReference type="EMBL" id="JBHGPK010000031">
    <property type="protein sequence ID" value="MFC2254301.1"/>
    <property type="molecule type" value="Genomic_DNA"/>
</dbReference>
<reference evidence="2 4" key="2">
    <citation type="submission" date="2024-09" db="EMBL/GenBank/DDBJ databases">
        <title>Description of Labrys sedimenti sp. nov., isolated from a diclofenac-degrading enrichment culture, and genome-based reclassification of Labrys portucalensis as a later heterotypic synonym of Labrys neptuniae.</title>
        <authorList>
            <person name="Tancsics A."/>
            <person name="Csepanyi A."/>
        </authorList>
    </citation>
    <scope>NUCLEOTIDE SEQUENCE [LARGE SCALE GENOMIC DNA]</scope>
    <source>
        <strain evidence="2 4">LMG 23412</strain>
    </source>
</reference>
<evidence type="ECO:0000313" key="4">
    <source>
        <dbReference type="Proteomes" id="UP001595190"/>
    </source>
</evidence>
<accession>A0ABV6ZQ98</accession>
<reference evidence="1 3" key="1">
    <citation type="submission" date="2024-07" db="EMBL/GenBank/DDBJ databases">
        <title>Description of Labrys sedimenti sp. nov., isolated from a diclofenac-degrading enrichment culture.</title>
        <authorList>
            <person name="Tancsics A."/>
            <person name="Csepanyi A."/>
        </authorList>
    </citation>
    <scope>NUCLEOTIDE SEQUENCE [LARGE SCALE GENOMIC DNA]</scope>
    <source>
        <strain evidence="1 3">LMG 23578</strain>
    </source>
</reference>
<comment type="caution">
    <text evidence="2">The sequence shown here is derived from an EMBL/GenBank/DDBJ whole genome shotgun (WGS) entry which is preliminary data.</text>
</comment>
<name>A0ABV6ZQ98_9HYPH</name>
<evidence type="ECO:0000313" key="3">
    <source>
        <dbReference type="Proteomes" id="UP001555786"/>
    </source>
</evidence>
<evidence type="ECO:0000313" key="1">
    <source>
        <dbReference type="EMBL" id="MEW9308998.1"/>
    </source>
</evidence>
<dbReference type="Gene3D" id="6.10.250.730">
    <property type="match status" value="1"/>
</dbReference>
<dbReference type="Pfam" id="PF06169">
    <property type="entry name" value="DUF982"/>
    <property type="match status" value="1"/>
</dbReference>
<dbReference type="RefSeq" id="WP_311939560.1">
    <property type="nucleotide sequence ID" value="NZ_JAVSCS010000024.1"/>
</dbReference>
<dbReference type="Proteomes" id="UP001555786">
    <property type="component" value="Unassembled WGS sequence"/>
</dbReference>
<dbReference type="Proteomes" id="UP001595190">
    <property type="component" value="Unassembled WGS sequence"/>
</dbReference>